<feature type="transmembrane region" description="Helical" evidence="2">
    <location>
        <begin position="517"/>
        <end position="535"/>
    </location>
</feature>
<reference evidence="3" key="1">
    <citation type="submission" date="2023-04" db="EMBL/GenBank/DDBJ databases">
        <title>Phytophthora fragariaefolia NBRC 109709.</title>
        <authorList>
            <person name="Ichikawa N."/>
            <person name="Sato H."/>
            <person name="Tonouchi N."/>
        </authorList>
    </citation>
    <scope>NUCLEOTIDE SEQUENCE</scope>
    <source>
        <strain evidence="3">NBRC 109709</strain>
    </source>
</reference>
<feature type="transmembrane region" description="Helical" evidence="2">
    <location>
        <begin position="900"/>
        <end position="920"/>
    </location>
</feature>
<feature type="transmembrane region" description="Helical" evidence="2">
    <location>
        <begin position="1081"/>
        <end position="1104"/>
    </location>
</feature>
<keyword evidence="2" id="KW-0472">Membrane</keyword>
<feature type="transmembrane region" description="Helical" evidence="2">
    <location>
        <begin position="862"/>
        <end position="880"/>
    </location>
</feature>
<organism evidence="3 4">
    <name type="scientific">Phytophthora fragariaefolia</name>
    <dbReference type="NCBI Taxonomy" id="1490495"/>
    <lineage>
        <taxon>Eukaryota</taxon>
        <taxon>Sar</taxon>
        <taxon>Stramenopiles</taxon>
        <taxon>Oomycota</taxon>
        <taxon>Peronosporomycetes</taxon>
        <taxon>Peronosporales</taxon>
        <taxon>Peronosporaceae</taxon>
        <taxon>Phytophthora</taxon>
    </lineage>
</organism>
<proteinExistence type="predicted"/>
<feature type="region of interest" description="Disordered" evidence="1">
    <location>
        <begin position="605"/>
        <end position="624"/>
    </location>
</feature>
<name>A0A9W6XLJ4_9STRA</name>
<evidence type="ECO:0000256" key="2">
    <source>
        <dbReference type="SAM" id="Phobius"/>
    </source>
</evidence>
<gene>
    <name evidence="3" type="ORF">Pfra01_001297100</name>
</gene>
<keyword evidence="2" id="KW-1133">Transmembrane helix</keyword>
<protein>
    <submittedName>
        <fullName evidence="3">Unnamed protein product</fullName>
    </submittedName>
</protein>
<feature type="transmembrane region" description="Helical" evidence="2">
    <location>
        <begin position="1000"/>
        <end position="1022"/>
    </location>
</feature>
<feature type="transmembrane region" description="Helical" evidence="2">
    <location>
        <begin position="64"/>
        <end position="82"/>
    </location>
</feature>
<keyword evidence="4" id="KW-1185">Reference proteome</keyword>
<sequence>MATQARSKRKTSSPQDGLCKEVTKIARTISKAWKRAQIGHRSEYSIERMLAFGDYYERTSNMRASMICFIAPIPALVIVLVIDCIRLRTSSDGWKANYAAWVRLFVMMASISFGLVEQIRDLIIHGGISNFGVIKIDLGTASCYVAVSMCVASMWRFPIPFGLVLMVWPYVLIFSSWTIIVIGPKLLVKSSLLRQQIKSQLLIVATEGIVTKQIIAAAAQSLHEHFGPMVVFSVHVYNVYYVAICMESITSILTPVLFVASDSFHVIIALRTIFRQIKTSDLDGYAGQRYFHELPSIVHKVFEGAKPQQTRTKLFRLYTPFPLPLANESRTYSVELEKLANETTDQSAVAVIKSTSKLEINGELSSKRSVIISVRKSSTQKKYIPLMCFSGTKSFPQIKLQSPAYERFDSLKRSNTHKMKSISVQPLPNNPQLLKRRASIVKEVKEQASHSCHRSQIGHRSEYSVERLLAYKDYYERTSFVRVVATCILTPLPALLLALAIDCIPLKTPSSGWKANYGLWIRLFVTMAAISRGLVAQIKENTAPGTMSNMGAFIVALGTACGGSVPALRISAPFPLSLSYVSQQFIEELKNVQQHRLGSKVVAPSSYFHTPNRQPEKSSEKISNSHRSAVPTIRLLKQQPVVPTTSVQLLQTKGMQLTKIDWQTIQKLPSFTALARNSNGKMMISLVTEVSLKHTEKTVQDGLQTLFHSEYVLMAEYIEFILPMLYAVYLTAIFHLPVGEYYPHTTKLTTTKLTSAVCSILTFSAVELVDFGALLVLLRRKFGFSPLEIQPDRSTTLSESGHHGARERCVSRLREPYVTVLSFYKRIADSWHRAQIGNQQQYSVERALAFCEYCHKTSRARVVAVSLLTPAPAFIVMLLIECLPLKDPQEGWKVNKVMWVRMLISSVFVAGGIVFLAKTLISEASISNARAVSIAIMSAMCYTGIGILLAVMWKYPVPYGLVLMVSPFVTIIMTLFLLSIDSEALKTNRKLQKQLVGHTIGLSATTVLVVAYPTFNAVFLQLNDVQQAMFTFVLPVIKFTAKQITARVSAHIQDFLGVTIVFSVDLFNVLYVVICMQTARSLLTTVLVMSLDALHIVFALRNIYYHTKANTVNPEQEGVNCIERILISLRKLTPQIQPYCGSIRLFSPYKLSLSLDSYSPAYQVAFVLETHVVLVQSLLFIWIIFIVQLTLVHGGKNLLPGNSETFDVDSHRIKFFVMQVSTSLFRSNDWIMFLKVPITHSVSTDRRAARQLISQISKPARHFGDDGDLSQILFCRFEDHRPNSCDEDCILVKAVIAIRTTATTCGKNA</sequence>
<evidence type="ECO:0000313" key="4">
    <source>
        <dbReference type="Proteomes" id="UP001165121"/>
    </source>
</evidence>
<feature type="transmembrane region" description="Helical" evidence="2">
    <location>
        <begin position="1161"/>
        <end position="1187"/>
    </location>
</feature>
<evidence type="ECO:0000313" key="3">
    <source>
        <dbReference type="EMBL" id="GMF41244.1"/>
    </source>
</evidence>
<keyword evidence="2" id="KW-0812">Transmembrane</keyword>
<evidence type="ECO:0000256" key="1">
    <source>
        <dbReference type="SAM" id="MobiDB-lite"/>
    </source>
</evidence>
<dbReference type="Proteomes" id="UP001165121">
    <property type="component" value="Unassembled WGS sequence"/>
</dbReference>
<accession>A0A9W6XLJ4</accession>
<feature type="transmembrane region" description="Helical" evidence="2">
    <location>
        <begin position="167"/>
        <end position="188"/>
    </location>
</feature>
<feature type="transmembrane region" description="Helical" evidence="2">
    <location>
        <begin position="239"/>
        <end position="260"/>
    </location>
</feature>
<feature type="transmembrane region" description="Helical" evidence="2">
    <location>
        <begin position="932"/>
        <end position="953"/>
    </location>
</feature>
<feature type="transmembrane region" description="Helical" evidence="2">
    <location>
        <begin position="98"/>
        <end position="116"/>
    </location>
</feature>
<feature type="transmembrane region" description="Helical" evidence="2">
    <location>
        <begin position="959"/>
        <end position="980"/>
    </location>
</feature>
<dbReference type="EMBL" id="BSXT01001324">
    <property type="protein sequence ID" value="GMF41244.1"/>
    <property type="molecule type" value="Genomic_DNA"/>
</dbReference>
<feature type="transmembrane region" description="Helical" evidence="2">
    <location>
        <begin position="480"/>
        <end position="501"/>
    </location>
</feature>
<comment type="caution">
    <text evidence="3">The sequence shown here is derived from an EMBL/GenBank/DDBJ whole genome shotgun (WGS) entry which is preliminary data.</text>
</comment>
<feature type="transmembrane region" description="Helical" evidence="2">
    <location>
        <begin position="717"/>
        <end position="738"/>
    </location>
</feature>
<feature type="transmembrane region" description="Helical" evidence="2">
    <location>
        <begin position="1055"/>
        <end position="1074"/>
    </location>
</feature>